<keyword evidence="2 6" id="KW-0963">Cytoplasm</keyword>
<dbReference type="InterPro" id="IPR007581">
    <property type="entry name" value="Endonuclease-V"/>
</dbReference>
<comment type="cofactor">
    <cofactor evidence="6">
        <name>Mg(2+)</name>
        <dbReference type="ChEBI" id="CHEBI:18420"/>
    </cofactor>
</comment>
<dbReference type="CDD" id="cd06559">
    <property type="entry name" value="Endonuclease_V"/>
    <property type="match status" value="1"/>
</dbReference>
<dbReference type="GO" id="GO:0016891">
    <property type="term" value="F:RNA endonuclease activity producing 5'-phosphomonoesters, hydrolytic mechanism"/>
    <property type="evidence" value="ECO:0007669"/>
    <property type="project" value="TreeGrafter"/>
</dbReference>
<dbReference type="GO" id="GO:0043737">
    <property type="term" value="F:deoxyribonuclease V activity"/>
    <property type="evidence" value="ECO:0007669"/>
    <property type="project" value="UniProtKB-UniRule"/>
</dbReference>
<reference evidence="7 8" key="1">
    <citation type="journal article" date="2020" name="Nature">
        <title>Bacterial chemolithoautotrophy via manganese oxidation.</title>
        <authorList>
            <person name="Yu H."/>
            <person name="Leadbetter J.R."/>
        </authorList>
    </citation>
    <scope>NUCLEOTIDE SEQUENCE [LARGE SCALE GENOMIC DNA]</scope>
    <source>
        <strain evidence="7 8">Mn-1</strain>
    </source>
</reference>
<dbReference type="RefSeq" id="WP_168061759.1">
    <property type="nucleotide sequence ID" value="NZ_VTOW01000003.1"/>
</dbReference>
<keyword evidence="8" id="KW-1185">Reference proteome</keyword>
<evidence type="ECO:0000313" key="8">
    <source>
        <dbReference type="Proteomes" id="UP000534783"/>
    </source>
</evidence>
<keyword evidence="6" id="KW-0234">DNA repair</keyword>
<evidence type="ECO:0000256" key="1">
    <source>
        <dbReference type="ARBA" id="ARBA00004496"/>
    </source>
</evidence>
<keyword evidence="6" id="KW-0479">Metal-binding</keyword>
<dbReference type="HAMAP" id="MF_00801">
    <property type="entry name" value="Endonuclease_5"/>
    <property type="match status" value="1"/>
</dbReference>
<evidence type="ECO:0000313" key="7">
    <source>
        <dbReference type="EMBL" id="NKE72263.1"/>
    </source>
</evidence>
<dbReference type="AlphaFoldDB" id="A0A7X6IC33"/>
<dbReference type="EMBL" id="VTOW01000003">
    <property type="protein sequence ID" value="NKE72263.1"/>
    <property type="molecule type" value="Genomic_DNA"/>
</dbReference>
<keyword evidence="6" id="KW-0460">Magnesium</keyword>
<organism evidence="7 8">
    <name type="scientific">Candidatus Manganitrophus noduliformans</name>
    <dbReference type="NCBI Taxonomy" id="2606439"/>
    <lineage>
        <taxon>Bacteria</taxon>
        <taxon>Pseudomonadati</taxon>
        <taxon>Nitrospirota</taxon>
        <taxon>Nitrospiria</taxon>
        <taxon>Candidatus Troglogloeales</taxon>
        <taxon>Candidatus Manganitrophaceae</taxon>
        <taxon>Candidatus Manganitrophus</taxon>
    </lineage>
</organism>
<keyword evidence="5 6" id="KW-0378">Hydrolase</keyword>
<keyword evidence="3 6" id="KW-0540">Nuclease</keyword>
<dbReference type="PANTHER" id="PTHR28511:SF1">
    <property type="entry name" value="ENDONUCLEASE V"/>
    <property type="match status" value="1"/>
</dbReference>
<comment type="function">
    <text evidence="6">DNA repair enzyme involved in the repair of deaminated bases. Selectively cleaves double-stranded DNA at the second phosphodiester bond 3' to a deoxyinosine leaving behind the intact lesion on the nicked DNA.</text>
</comment>
<dbReference type="GO" id="GO:0006281">
    <property type="term" value="P:DNA repair"/>
    <property type="evidence" value="ECO:0007669"/>
    <property type="project" value="UniProtKB-UniRule"/>
</dbReference>
<dbReference type="GO" id="GO:0000287">
    <property type="term" value="F:magnesium ion binding"/>
    <property type="evidence" value="ECO:0007669"/>
    <property type="project" value="UniProtKB-UniRule"/>
</dbReference>
<feature type="site" description="Interaction with target DNA" evidence="6">
    <location>
        <position position="86"/>
    </location>
</feature>
<dbReference type="EC" id="3.1.21.7" evidence="6"/>
<dbReference type="PANTHER" id="PTHR28511">
    <property type="entry name" value="ENDONUCLEASE V"/>
    <property type="match status" value="1"/>
</dbReference>
<feature type="binding site" evidence="6">
    <location>
        <position position="116"/>
    </location>
    <ligand>
        <name>Mg(2+)</name>
        <dbReference type="ChEBI" id="CHEBI:18420"/>
    </ligand>
</feature>
<accession>A0A7X6IC33</accession>
<name>A0A7X6IC33_9BACT</name>
<evidence type="ECO:0000256" key="2">
    <source>
        <dbReference type="ARBA" id="ARBA00022490"/>
    </source>
</evidence>
<evidence type="ECO:0000256" key="6">
    <source>
        <dbReference type="HAMAP-Rule" id="MF_00801"/>
    </source>
</evidence>
<proteinExistence type="inferred from homology"/>
<dbReference type="GO" id="GO:0003727">
    <property type="term" value="F:single-stranded RNA binding"/>
    <property type="evidence" value="ECO:0007669"/>
    <property type="project" value="TreeGrafter"/>
</dbReference>
<comment type="catalytic activity">
    <reaction evidence="6">
        <text>Endonucleolytic cleavage at apurinic or apyrimidinic sites to products with a 5'-phosphate.</text>
        <dbReference type="EC" id="3.1.21.7"/>
    </reaction>
</comment>
<comment type="caution">
    <text evidence="7">The sequence shown here is derived from an EMBL/GenBank/DDBJ whole genome shotgun (WGS) entry which is preliminary data.</text>
</comment>
<dbReference type="Gene3D" id="3.30.2170.10">
    <property type="entry name" value="archaeoglobus fulgidus dsm 4304 superfamily"/>
    <property type="match status" value="1"/>
</dbReference>
<dbReference type="GO" id="GO:0005737">
    <property type="term" value="C:cytoplasm"/>
    <property type="evidence" value="ECO:0007669"/>
    <property type="project" value="UniProtKB-SubCell"/>
</dbReference>
<evidence type="ECO:0000256" key="3">
    <source>
        <dbReference type="ARBA" id="ARBA00022722"/>
    </source>
</evidence>
<comment type="subcellular location">
    <subcellularLocation>
        <location evidence="1 6">Cytoplasm</location>
    </subcellularLocation>
</comment>
<gene>
    <name evidence="6" type="primary">nfi</name>
    <name evidence="7" type="ORF">MNODULE_16050</name>
</gene>
<evidence type="ECO:0000256" key="5">
    <source>
        <dbReference type="ARBA" id="ARBA00022801"/>
    </source>
</evidence>
<sequence>MNFLDLHRWDVTPLEAIEIQNRLRRQLILDQAPAVIRTIAGVDVSNAFGSNRLFAAVVVLDLQHPQPKGFPILEVATASLEVAFPYVPGLLSFREIPVVLKAWEKLQIRPDCLMADGQGIAHPRRIGIASHLGLLVDLPSIGCGKTRLIGAHREPGPLQGEWSPLIDRGETIGAVLRTRDGVSPVFISPGHRMTLDRAVEIVLSSQLRYRLPEPTRMAHQLVNEARRAA</sequence>
<dbReference type="Pfam" id="PF04493">
    <property type="entry name" value="Endonuclease_5"/>
    <property type="match status" value="1"/>
</dbReference>
<keyword evidence="4 6" id="KW-0255">Endonuclease</keyword>
<evidence type="ECO:0000256" key="4">
    <source>
        <dbReference type="ARBA" id="ARBA00022759"/>
    </source>
</evidence>
<protein>
    <recommendedName>
        <fullName evidence="6">Endonuclease V</fullName>
        <ecNumber evidence="6">3.1.21.7</ecNumber>
    </recommendedName>
    <alternativeName>
        <fullName evidence="6">Deoxyinosine 3'endonuclease</fullName>
    </alternativeName>
    <alternativeName>
        <fullName evidence="6">Deoxyribonuclease V</fullName>
        <shortName evidence="6">DNase V</shortName>
    </alternativeName>
</protein>
<dbReference type="Proteomes" id="UP000534783">
    <property type="component" value="Unassembled WGS sequence"/>
</dbReference>
<feature type="binding site" evidence="6">
    <location>
        <position position="43"/>
    </location>
    <ligand>
        <name>Mg(2+)</name>
        <dbReference type="ChEBI" id="CHEBI:18420"/>
    </ligand>
</feature>
<keyword evidence="6" id="KW-0227">DNA damage</keyword>
<dbReference type="NCBIfam" id="NF008629">
    <property type="entry name" value="PRK11617.1"/>
    <property type="match status" value="1"/>
</dbReference>
<comment type="similarity">
    <text evidence="6">Belongs to the endonuclease V family.</text>
</comment>